<name>A0A1B6L8B0_9HEMI</name>
<feature type="non-terminal residue" evidence="1">
    <location>
        <position position="1"/>
    </location>
</feature>
<gene>
    <name evidence="1" type="ORF">g.50878</name>
</gene>
<dbReference type="Gene3D" id="1.10.10.580">
    <property type="entry name" value="Structural maintenance of chromosome 1. Chain E"/>
    <property type="match status" value="1"/>
</dbReference>
<dbReference type="AlphaFoldDB" id="A0A1B6L8B0"/>
<dbReference type="EMBL" id="GEBQ01020024">
    <property type="protein sequence ID" value="JAT19953.1"/>
    <property type="molecule type" value="Transcribed_RNA"/>
</dbReference>
<accession>A0A1B6L8B0</accession>
<evidence type="ECO:0000313" key="1">
    <source>
        <dbReference type="EMBL" id="JAT19953.1"/>
    </source>
</evidence>
<organism evidence="1">
    <name type="scientific">Graphocephala atropunctata</name>
    <dbReference type="NCBI Taxonomy" id="36148"/>
    <lineage>
        <taxon>Eukaryota</taxon>
        <taxon>Metazoa</taxon>
        <taxon>Ecdysozoa</taxon>
        <taxon>Arthropoda</taxon>
        <taxon>Hexapoda</taxon>
        <taxon>Insecta</taxon>
        <taxon>Pterygota</taxon>
        <taxon>Neoptera</taxon>
        <taxon>Paraneoptera</taxon>
        <taxon>Hemiptera</taxon>
        <taxon>Auchenorrhyncha</taxon>
        <taxon>Membracoidea</taxon>
        <taxon>Cicadellidae</taxon>
        <taxon>Cicadellinae</taxon>
        <taxon>Cicadellini</taxon>
        <taxon>Graphocephala</taxon>
    </lineage>
</organism>
<evidence type="ECO:0008006" key="2">
    <source>
        <dbReference type="Google" id="ProtNLM"/>
    </source>
</evidence>
<dbReference type="InterPro" id="IPR023093">
    <property type="entry name" value="ScpA-like_C"/>
</dbReference>
<reference evidence="1" key="1">
    <citation type="submission" date="2015-11" db="EMBL/GenBank/DDBJ databases">
        <title>De novo transcriptome assembly of four potential Pierce s Disease insect vectors from Arizona vineyards.</title>
        <authorList>
            <person name="Tassone E.E."/>
        </authorList>
    </citation>
    <scope>NUCLEOTIDE SEQUENCE</scope>
</reference>
<sequence>EGLQPPAPQVAEPMEAEWPQPFAFHELAGLTVHEKEETVGAEPSVESMEKAPSNLWTERKVKKNLEEKLQITGSTIRFSDCCEVGVCNRGSAASFFSVLLDLRAKNEIQLWQTEPTGDPTQIFIKSHF</sequence>
<proteinExistence type="predicted"/>
<protein>
    <recommendedName>
        <fullName evidence="2">Rad21/Rec8-like protein C-terminal eukaryotic domain-containing protein</fullName>
    </recommendedName>
</protein>